<evidence type="ECO:0000313" key="1">
    <source>
        <dbReference type="EMBL" id="EGA93164.1"/>
    </source>
</evidence>
<dbReference type="HOGENOM" id="CLU_2552364_0_0_9"/>
<keyword evidence="2" id="KW-1185">Reference proteome</keyword>
<dbReference type="EMBL" id="ADLQ01000067">
    <property type="protein sequence ID" value="EGA93164.1"/>
    <property type="molecule type" value="Genomic_DNA"/>
</dbReference>
<protein>
    <submittedName>
        <fullName evidence="1">Uncharacterized protein</fullName>
    </submittedName>
</protein>
<accession>E7GPQ4</accession>
<reference evidence="1 2" key="1">
    <citation type="submission" date="2010-12" db="EMBL/GenBank/DDBJ databases">
        <title>The Genome Sequence of Clostridium symbiosum strain WAL-14163.</title>
        <authorList>
            <person name="Earl A."/>
            <person name="Ward D."/>
            <person name="Feldgarden M."/>
            <person name="Gevers D."/>
            <person name="Finegold S.M."/>
            <person name="Summanen P.H."/>
            <person name="Molitoris D.R."/>
            <person name="Vaisanen M.L."/>
            <person name="Daigneault M."/>
            <person name="Young S.K."/>
            <person name="Zeng Q."/>
            <person name="Gargeya S."/>
            <person name="Fitzgerald M."/>
            <person name="Haas B."/>
            <person name="Abouelleil A."/>
            <person name="Alvarado L."/>
            <person name="Arachchi H.M."/>
            <person name="Berlin A."/>
            <person name="Brown A."/>
            <person name="Chapman S.B."/>
            <person name="Chen Z."/>
            <person name="Dunbar C."/>
            <person name="Freedman E."/>
            <person name="Gearin G."/>
            <person name="Gellesch M."/>
            <person name="Goldberg J."/>
            <person name="Griggs A."/>
            <person name="Gujja S."/>
            <person name="Heilman E."/>
            <person name="Heiman D."/>
            <person name="Howarth C."/>
            <person name="Larson L."/>
            <person name="Lui A."/>
            <person name="MacDonald P.J.P."/>
            <person name="Mehta T."/>
            <person name="Montmayeur A."/>
            <person name="Murphy C."/>
            <person name="Neiman D."/>
            <person name="Pearson M."/>
            <person name="Priest M."/>
            <person name="Roberts A."/>
            <person name="Saif S."/>
            <person name="Shea T."/>
            <person name="Shenoy N."/>
            <person name="Sisk P."/>
            <person name="Stolte C."/>
            <person name="Sykes S."/>
            <person name="White J."/>
            <person name="Yandava C."/>
            <person name="Nusbaum C."/>
            <person name="Birren B."/>
        </authorList>
    </citation>
    <scope>NUCLEOTIDE SEQUENCE [LARGE SCALE GENOMIC DNA]</scope>
    <source>
        <strain evidence="1 2">WAL-14163</strain>
    </source>
</reference>
<evidence type="ECO:0000313" key="2">
    <source>
        <dbReference type="Proteomes" id="UP000002970"/>
    </source>
</evidence>
<comment type="caution">
    <text evidence="1">The sequence shown here is derived from an EMBL/GenBank/DDBJ whole genome shotgun (WGS) entry which is preliminary data.</text>
</comment>
<organism evidence="1 2">
    <name type="scientific">Clostridium symbiosum (strain WAL-14163)</name>
    <dbReference type="NCBI Taxonomy" id="742740"/>
    <lineage>
        <taxon>Bacteria</taxon>
        <taxon>Bacillati</taxon>
        <taxon>Bacillota</taxon>
        <taxon>Clostridia</taxon>
        <taxon>Lachnospirales</taxon>
        <taxon>Lachnospiraceae</taxon>
        <taxon>Otoolea</taxon>
    </lineage>
</organism>
<gene>
    <name evidence="1" type="ORF">HMPREF9474_02899</name>
</gene>
<sequence>MLYDSGIEIVDNKNKDTYLMGNFAVNCIQATTDNRIIVIGYDVSDFPSVEYISTSTPIIGYDITEITENMDFPRIDYEKLFY</sequence>
<name>E7GPQ4_CLOS6</name>
<dbReference type="Proteomes" id="UP000002970">
    <property type="component" value="Unassembled WGS sequence"/>
</dbReference>
<proteinExistence type="predicted"/>
<dbReference type="AlphaFoldDB" id="E7GPQ4"/>